<evidence type="ECO:0000313" key="2">
    <source>
        <dbReference type="Proteomes" id="UP001153678"/>
    </source>
</evidence>
<reference evidence="1" key="1">
    <citation type="submission" date="2022-08" db="EMBL/GenBank/DDBJ databases">
        <authorList>
            <person name="Kallberg Y."/>
            <person name="Tangrot J."/>
            <person name="Rosling A."/>
        </authorList>
    </citation>
    <scope>NUCLEOTIDE SEQUENCE</scope>
    <source>
        <strain evidence="1">Wild A</strain>
    </source>
</reference>
<name>A0A9W4T6B7_9GLOM</name>
<dbReference type="Proteomes" id="UP001153678">
    <property type="component" value="Unassembled WGS sequence"/>
</dbReference>
<feature type="non-terminal residue" evidence="1">
    <location>
        <position position="1"/>
    </location>
</feature>
<evidence type="ECO:0000313" key="1">
    <source>
        <dbReference type="EMBL" id="CAI2195865.1"/>
    </source>
</evidence>
<sequence>KFNVSTIAVGGYKDMPLSYASYPGSHVLNFDDLYNEFNNLGILQNETLKELIPPPLKFQ</sequence>
<comment type="caution">
    <text evidence="1">The sequence shown here is derived from an EMBL/GenBank/DDBJ whole genome shotgun (WGS) entry which is preliminary data.</text>
</comment>
<dbReference type="OrthoDB" id="27214at2759"/>
<gene>
    <name evidence="1" type="ORF">FWILDA_LOCUS17290</name>
</gene>
<protein>
    <submittedName>
        <fullName evidence="1">4720_t:CDS:1</fullName>
    </submittedName>
</protein>
<dbReference type="EMBL" id="CAMKVN010013161">
    <property type="protein sequence ID" value="CAI2195865.1"/>
    <property type="molecule type" value="Genomic_DNA"/>
</dbReference>
<proteinExistence type="predicted"/>
<keyword evidence="2" id="KW-1185">Reference proteome</keyword>
<accession>A0A9W4T6B7</accession>
<dbReference type="AlphaFoldDB" id="A0A9W4T6B7"/>
<organism evidence="1 2">
    <name type="scientific">Funneliformis geosporum</name>
    <dbReference type="NCBI Taxonomy" id="1117311"/>
    <lineage>
        <taxon>Eukaryota</taxon>
        <taxon>Fungi</taxon>
        <taxon>Fungi incertae sedis</taxon>
        <taxon>Mucoromycota</taxon>
        <taxon>Glomeromycotina</taxon>
        <taxon>Glomeromycetes</taxon>
        <taxon>Glomerales</taxon>
        <taxon>Glomeraceae</taxon>
        <taxon>Funneliformis</taxon>
    </lineage>
</organism>